<keyword evidence="5" id="KW-0503">Monooxygenase</keyword>
<dbReference type="OrthoDB" id="47494at2759"/>
<evidence type="ECO:0000256" key="5">
    <source>
        <dbReference type="ARBA" id="ARBA00023033"/>
    </source>
</evidence>
<keyword evidence="8" id="KW-1185">Reference proteome</keyword>
<dbReference type="Proteomes" id="UP000509510">
    <property type="component" value="Chromosome I"/>
</dbReference>
<evidence type="ECO:0000256" key="2">
    <source>
        <dbReference type="ARBA" id="ARBA00022630"/>
    </source>
</evidence>
<organism evidence="7 8">
    <name type="scientific">Talaromyces rugulosus</name>
    <name type="common">Penicillium rugulosum</name>
    <dbReference type="NCBI Taxonomy" id="121627"/>
    <lineage>
        <taxon>Eukaryota</taxon>
        <taxon>Fungi</taxon>
        <taxon>Dikarya</taxon>
        <taxon>Ascomycota</taxon>
        <taxon>Pezizomycotina</taxon>
        <taxon>Eurotiomycetes</taxon>
        <taxon>Eurotiomycetidae</taxon>
        <taxon>Eurotiales</taxon>
        <taxon>Trichocomaceae</taxon>
        <taxon>Talaromyces</taxon>
        <taxon>Talaromyces sect. Islandici</taxon>
    </lineage>
</organism>
<dbReference type="PANTHER" id="PTHR47178:SF6">
    <property type="entry name" value="FAD-BINDING DOMAIN-CONTAINING PROTEIN"/>
    <property type="match status" value="1"/>
</dbReference>
<evidence type="ECO:0000313" key="7">
    <source>
        <dbReference type="EMBL" id="QKX53050.1"/>
    </source>
</evidence>
<dbReference type="GO" id="GO:0004497">
    <property type="term" value="F:monooxygenase activity"/>
    <property type="evidence" value="ECO:0007669"/>
    <property type="project" value="UniProtKB-KW"/>
</dbReference>
<sequence length="389" mass="42418">MVVPEFHEAHILIIGAGPGGLVLAQCLKRMGISFEIFEREDGPRMQGWAVALIESLEDLKEMLPSDIYANLPTCSVNYGSGLTDRLALIDGITGETAGVVGDGKPFLRAGRQGLRAVLREGLDVQMAKVFTHYEVIPGQGVIAHFEDGTTAKGTLLVGADGSRSHVRSQLLQNENPLIQSQFVNVVGELDLSPDVYKPIEELGSAGVLVYRPGLRYLIGRLGIDSELQISKYYWAACAASDTPVKDSEWVANAPKEELYKRGVETTKGLPSFLTDIVRATSANQMLQPPLRFVEFHFNGDESLPLADHVTVLGDAAHTMVPFFLAGANSAVKDACDLAKALQKFPGRAGLRRAQETYESIMVKRSKEMVLKSRAQGELDNLNQVLERVK</sequence>
<dbReference type="RefSeq" id="XP_035339229.1">
    <property type="nucleotide sequence ID" value="XM_035483336.1"/>
</dbReference>
<evidence type="ECO:0000313" key="8">
    <source>
        <dbReference type="Proteomes" id="UP000509510"/>
    </source>
</evidence>
<dbReference type="InterPro" id="IPR002938">
    <property type="entry name" value="FAD-bd"/>
</dbReference>
<reference evidence="8" key="1">
    <citation type="submission" date="2020-06" db="EMBL/GenBank/DDBJ databases">
        <title>A chromosome-scale genome assembly of Talaromyces rugulosus W13939.</title>
        <authorList>
            <person name="Wang B."/>
            <person name="Guo L."/>
            <person name="Ye K."/>
            <person name="Wang L."/>
        </authorList>
    </citation>
    <scope>NUCLEOTIDE SEQUENCE [LARGE SCALE GENOMIC DNA]</scope>
    <source>
        <strain evidence="8">W13939</strain>
    </source>
</reference>
<dbReference type="Pfam" id="PF01494">
    <property type="entry name" value="FAD_binding_3"/>
    <property type="match status" value="1"/>
</dbReference>
<dbReference type="SUPFAM" id="SSF51905">
    <property type="entry name" value="FAD/NAD(P)-binding domain"/>
    <property type="match status" value="1"/>
</dbReference>
<dbReference type="GO" id="GO:0071949">
    <property type="term" value="F:FAD binding"/>
    <property type="evidence" value="ECO:0007669"/>
    <property type="project" value="InterPro"/>
</dbReference>
<dbReference type="PANTHER" id="PTHR47178">
    <property type="entry name" value="MONOOXYGENASE, FAD-BINDING"/>
    <property type="match status" value="1"/>
</dbReference>
<evidence type="ECO:0000256" key="1">
    <source>
        <dbReference type="ARBA" id="ARBA00001974"/>
    </source>
</evidence>
<dbReference type="Pfam" id="PF13450">
    <property type="entry name" value="NAD_binding_8"/>
    <property type="match status" value="1"/>
</dbReference>
<keyword evidence="2" id="KW-0285">Flavoprotein</keyword>
<dbReference type="EMBL" id="CP055898">
    <property type="protein sequence ID" value="QKX53050.1"/>
    <property type="molecule type" value="Genomic_DNA"/>
</dbReference>
<keyword evidence="4" id="KW-0560">Oxidoreductase</keyword>
<protein>
    <recommendedName>
        <fullName evidence="6">FAD-binding domain-containing protein</fullName>
    </recommendedName>
</protein>
<feature type="domain" description="FAD-binding" evidence="6">
    <location>
        <begin position="150"/>
        <end position="369"/>
    </location>
</feature>
<evidence type="ECO:0000259" key="6">
    <source>
        <dbReference type="Pfam" id="PF01494"/>
    </source>
</evidence>
<gene>
    <name evidence="7" type="ORF">TRUGW13939_00121</name>
</gene>
<dbReference type="GeneID" id="55987638"/>
<evidence type="ECO:0000256" key="4">
    <source>
        <dbReference type="ARBA" id="ARBA00023002"/>
    </source>
</evidence>
<dbReference type="InterPro" id="IPR036188">
    <property type="entry name" value="FAD/NAD-bd_sf"/>
</dbReference>
<dbReference type="AlphaFoldDB" id="A0A7H8QGF9"/>
<keyword evidence="3" id="KW-0274">FAD</keyword>
<proteinExistence type="predicted"/>
<name>A0A7H8QGF9_TALRU</name>
<dbReference type="Gene3D" id="3.50.50.60">
    <property type="entry name" value="FAD/NAD(P)-binding domain"/>
    <property type="match status" value="1"/>
</dbReference>
<evidence type="ECO:0000256" key="3">
    <source>
        <dbReference type="ARBA" id="ARBA00022827"/>
    </source>
</evidence>
<dbReference type="KEGG" id="trg:TRUGW13939_00121"/>
<comment type="cofactor">
    <cofactor evidence="1">
        <name>FAD</name>
        <dbReference type="ChEBI" id="CHEBI:57692"/>
    </cofactor>
</comment>
<accession>A0A7H8QGF9</accession>
<dbReference type="PRINTS" id="PR00420">
    <property type="entry name" value="RNGMNOXGNASE"/>
</dbReference>